<organism evidence="6 7">
    <name type="scientific">Archangium violaceum Cb vi76</name>
    <dbReference type="NCBI Taxonomy" id="1406225"/>
    <lineage>
        <taxon>Bacteria</taxon>
        <taxon>Pseudomonadati</taxon>
        <taxon>Myxococcota</taxon>
        <taxon>Myxococcia</taxon>
        <taxon>Myxococcales</taxon>
        <taxon>Cystobacterineae</taxon>
        <taxon>Archangiaceae</taxon>
        <taxon>Archangium</taxon>
    </lineage>
</organism>
<comment type="caution">
    <text evidence="6">The sequence shown here is derived from an EMBL/GenBank/DDBJ whole genome shotgun (WGS) entry which is preliminary data.</text>
</comment>
<evidence type="ECO:0000256" key="2">
    <source>
        <dbReference type="ARBA" id="ARBA00022737"/>
    </source>
</evidence>
<dbReference type="CDD" id="cd00200">
    <property type="entry name" value="WD40"/>
    <property type="match status" value="1"/>
</dbReference>
<feature type="repeat" description="WD" evidence="3">
    <location>
        <begin position="1254"/>
        <end position="1295"/>
    </location>
</feature>
<dbReference type="Gene3D" id="2.130.10.10">
    <property type="entry name" value="YVTN repeat-like/Quinoprotein amine dehydrogenase"/>
    <property type="match status" value="3"/>
</dbReference>
<proteinExistence type="predicted"/>
<dbReference type="RefSeq" id="WP_043410407.1">
    <property type="nucleotide sequence ID" value="NZ_JPMI01000311.1"/>
</dbReference>
<evidence type="ECO:0000259" key="4">
    <source>
        <dbReference type="Pfam" id="PF12894"/>
    </source>
</evidence>
<reference evidence="6 7" key="1">
    <citation type="submission" date="2014-07" db="EMBL/GenBank/DDBJ databases">
        <title>Draft Genome Sequence of Gephyronic Acid Producer, Cystobacter violaceus Strain Cb vi76.</title>
        <authorList>
            <person name="Stevens D.C."/>
            <person name="Young J."/>
            <person name="Carmichael R."/>
            <person name="Tan J."/>
            <person name="Taylor R.E."/>
        </authorList>
    </citation>
    <scope>NUCLEOTIDE SEQUENCE [LARGE SCALE GENOMIC DNA]</scope>
    <source>
        <strain evidence="6 7">Cb vi76</strain>
    </source>
</reference>
<evidence type="ECO:0000313" key="6">
    <source>
        <dbReference type="EMBL" id="KFA87964.1"/>
    </source>
</evidence>
<dbReference type="InterPro" id="IPR011044">
    <property type="entry name" value="Quino_amine_DH_bsu"/>
</dbReference>
<dbReference type="PANTHER" id="PTHR19879:SF9">
    <property type="entry name" value="TRANSCRIPTION INITIATION FACTOR TFIID SUBUNIT 5"/>
    <property type="match status" value="1"/>
</dbReference>
<dbReference type="Proteomes" id="UP000028547">
    <property type="component" value="Unassembled WGS sequence"/>
</dbReference>
<dbReference type="PROSITE" id="PS50082">
    <property type="entry name" value="WD_REPEATS_2"/>
    <property type="match status" value="5"/>
</dbReference>
<dbReference type="InterPro" id="IPR015943">
    <property type="entry name" value="WD40/YVTN_repeat-like_dom_sf"/>
</dbReference>
<protein>
    <submittedName>
        <fullName evidence="6">Uncharacterized protein</fullName>
    </submittedName>
</protein>
<dbReference type="PRINTS" id="PR00320">
    <property type="entry name" value="GPROTEINBRPT"/>
</dbReference>
<dbReference type="EMBL" id="JPMI01000311">
    <property type="protein sequence ID" value="KFA87964.1"/>
    <property type="molecule type" value="Genomic_DNA"/>
</dbReference>
<dbReference type="InterPro" id="IPR020472">
    <property type="entry name" value="WD40_PAC1"/>
</dbReference>
<gene>
    <name evidence="6" type="ORF">Q664_44385</name>
</gene>
<feature type="repeat" description="WD" evidence="3">
    <location>
        <begin position="1162"/>
        <end position="1203"/>
    </location>
</feature>
<feature type="domain" description="Anaphase-promoting complex subunit 4-like WD40" evidence="4">
    <location>
        <begin position="1136"/>
        <end position="1207"/>
    </location>
</feature>
<dbReference type="Pfam" id="PF12894">
    <property type="entry name" value="ANAPC4_WD40"/>
    <property type="match status" value="1"/>
</dbReference>
<feature type="repeat" description="WD" evidence="3">
    <location>
        <begin position="1503"/>
        <end position="1544"/>
    </location>
</feature>
<dbReference type="InterPro" id="IPR049052">
    <property type="entry name" value="nSTAND1"/>
</dbReference>
<keyword evidence="1 3" id="KW-0853">WD repeat</keyword>
<feature type="domain" description="Novel STAND NTPase 1" evidence="5">
    <location>
        <begin position="378"/>
        <end position="799"/>
    </location>
</feature>
<dbReference type="PROSITE" id="PS50294">
    <property type="entry name" value="WD_REPEATS_REGION"/>
    <property type="match status" value="4"/>
</dbReference>
<feature type="repeat" description="WD" evidence="3">
    <location>
        <begin position="1204"/>
        <end position="1237"/>
    </location>
</feature>
<evidence type="ECO:0000313" key="7">
    <source>
        <dbReference type="Proteomes" id="UP000028547"/>
    </source>
</evidence>
<evidence type="ECO:0000259" key="5">
    <source>
        <dbReference type="Pfam" id="PF20703"/>
    </source>
</evidence>
<accession>A0A084SHM9</accession>
<dbReference type="Pfam" id="PF00400">
    <property type="entry name" value="WD40"/>
    <property type="match status" value="3"/>
</dbReference>
<dbReference type="InterPro" id="IPR024977">
    <property type="entry name" value="Apc4-like_WD40_dom"/>
</dbReference>
<keyword evidence="2" id="KW-0677">Repeat</keyword>
<dbReference type="Pfam" id="PF20703">
    <property type="entry name" value="nSTAND1"/>
    <property type="match status" value="1"/>
</dbReference>
<dbReference type="SUPFAM" id="SSF101898">
    <property type="entry name" value="NHL repeat"/>
    <property type="match status" value="1"/>
</dbReference>
<name>A0A084SHM9_9BACT</name>
<feature type="repeat" description="WD" evidence="3">
    <location>
        <begin position="1416"/>
        <end position="1446"/>
    </location>
</feature>
<sequence>MSPAPVPPASPFTLTLELTRSENASAPFAFQPGGAQYLRRMEDGSYRDAVLDWDPALLEDLAALEAIPADRGVVQRLGDRLRTFLEEVGWESQEAQLLQALGEQRPIHLTLRFAAAELYALPWELLTLRARGQHLGELPSCTVRYEWLGASCRPSEGGARPAGGRILFAWSGAGGDVPARLHLQALRRACERAGWPFDEARDVLPHVSLAGLAQALAAPGEPVAVLHLLCHGSARGETYGLLWNESPEGGGEQFVDGGALRQVLEAYAGSLRLVVLCACQSGGAGGLGNSLGSVALALHRIGLEAVVASRLPLSVAGSVLLTRALYERMLAHPDSLEDSLAEARARLARGTEGLDWASLQLYAYAEQGFDTRPLVFRPYRGLLPLETDSGRFFFGHPEVARRLHERVVEAGKGACPRFQLLVGAAGSGKSLVVRAGLLPSLSSESWEVAWVRPGGSVSGAGPEGGTQEGWPSVALASLARALRLSPPTGSPPSQAEPEDVLVEAMRQRQQPWSSLLLVVEPLEEVFTRLSEPEQRRSFVRALWKLSLLAEASVVVLAVLREESLERCGELTLEEPGPRLEDVARSEEHQLLLPPLQAEQLLRIIEGPARRVGLVLEDGLAEVLLREVEHEPDPLSLLAYALDLLWEKREGCRLTLRAYADLGGVGGALAWQADRLYQKLGRAEKDAARRLLVSLVEVREETQPYLRRRARRGELRPPEAGERQSSFDQALECFLSARLLTWQQDAEATRGELWVQVAHEALIRRWERLRQWVHDASELQGQLHALQDKARQWAQHRERRDGGASHLLTGEQLDEARRFQSRHGEELTPEVHGLITASWKRHRWRQRLTRWGLVGLMAVALLVTGRMTALATEASRERQKAERQWTLAREAEQMAIHAQDRARLEAAIALLDEAPARSLLLLRGVRTREMLESPRWAMAARAILQQPVSWARLRLGHEQFTAVAFDETGKEVVVGTARGSVLRWSPGSREAPRPVDSELGTEILQVGFGPGGTRVFALGGTRLWHWSLNSDPKEPSRESASFAVRAVSAEGQYAVKQRAGRLRPVSLANSKELPGELPGDDYRQVELSVDPGRRVLRGMAATNGKSVWFRSERQGARWLCATTAGCGGPVRLVALHPEGGLVAAVVDEELVRVWNEDGTHAWSSRHSSPIQAVAFSPKEEQLAVGLEDGTVHLWHTRSGRRLAILRGHDLAVESVAFNGLGELASASRDGTVLLWRVKLALLPRLPLLLEEHPTSEEAPSPIEEVAIAPKEDKVITASADGTVRVWPVDVSQPFRELKLEEGTRVWRVGFSGNGEAAVLSSGPGQALTVHLWREDGQELTWSPPSHPEEADEPEWLETLAVRGVNTVPLRARLETPEAAQGETRKREVRSMAGMLLAEDENKGKEVALWSEELRTLLQGHTSAVRALAWSRDGRVATTSGDGTVRIWADHGREQWNLQPPGEKSPFAVAWAPTGRHLAVSGRHGLVFSWRLVDSSPVAHPEWFPSGHTNEISAMAFSRDGKQLLTGSVDGTARLWPLLTVEEVRPLLSELSSFCLEPDELAIDLSLEERALVRNACP</sequence>
<dbReference type="SMART" id="SM00320">
    <property type="entry name" value="WD40"/>
    <property type="match status" value="9"/>
</dbReference>
<dbReference type="SUPFAM" id="SSF69322">
    <property type="entry name" value="Tricorn protease domain 2"/>
    <property type="match status" value="1"/>
</dbReference>
<dbReference type="SUPFAM" id="SSF50969">
    <property type="entry name" value="YVTN repeat-like/Quinoprotein amine dehydrogenase"/>
    <property type="match status" value="1"/>
</dbReference>
<dbReference type="PANTHER" id="PTHR19879">
    <property type="entry name" value="TRANSCRIPTION INITIATION FACTOR TFIID"/>
    <property type="match status" value="1"/>
</dbReference>
<dbReference type="InterPro" id="IPR001680">
    <property type="entry name" value="WD40_rpt"/>
</dbReference>
<evidence type="ECO:0000256" key="3">
    <source>
        <dbReference type="PROSITE-ProRule" id="PRU00221"/>
    </source>
</evidence>
<evidence type="ECO:0000256" key="1">
    <source>
        <dbReference type="ARBA" id="ARBA00022574"/>
    </source>
</evidence>